<proteinExistence type="predicted"/>
<evidence type="ECO:0000313" key="3">
    <source>
        <dbReference type="Proteomes" id="UP000287233"/>
    </source>
</evidence>
<protein>
    <submittedName>
        <fullName evidence="2">Uncharacterized protein</fullName>
    </submittedName>
</protein>
<accession>A0A410FTX8</accession>
<evidence type="ECO:0000313" key="2">
    <source>
        <dbReference type="EMBL" id="QAA76555.1"/>
    </source>
</evidence>
<dbReference type="AlphaFoldDB" id="A0A410FTX8"/>
<dbReference type="Proteomes" id="UP000287233">
    <property type="component" value="Chromosome"/>
</dbReference>
<gene>
    <name evidence="2" type="ORF">BIP78_0789</name>
</gene>
<dbReference type="KEGG" id="bih:BIP78_0789"/>
<feature type="region of interest" description="Disordered" evidence="1">
    <location>
        <begin position="254"/>
        <end position="273"/>
    </location>
</feature>
<sequence>MILMLAFLTSVLALESAGANWESTWRVGDTWAYRVQSVEVPGPYTQLPYHDDYTLAMAVVEGARRDPWRLGAQLWVWTLLVEHDRYGFPVSAHETVYVHEMEGVDVVRWPLPTLFLWFDASQRPEEGAARVGIRREETEPAVWEWRMPIESAGEAVGEVIYRVTLESIGPGTLEAAGGLMKATGLQYRAETRTEWVGRKPTLRIHKGTAWGSDDVGNWVTIEGQEEVDGRVVREYRLDLVSFSRGATTGWNIPDSDTTRCEDDANTVSAVPPG</sequence>
<reference evidence="3" key="1">
    <citation type="submission" date="2018-12" db="EMBL/GenBank/DDBJ databases">
        <title>Complete genome sequence of an uncultured bacterium of the candidate phylum Bipolaricaulota.</title>
        <authorList>
            <person name="Kadnikov V.V."/>
            <person name="Mardanov A.V."/>
            <person name="Beletsky A.V."/>
            <person name="Frank Y.A."/>
            <person name="Karnachuk O.V."/>
            <person name="Ravin N.V."/>
        </authorList>
    </citation>
    <scope>NUCLEOTIDE SEQUENCE [LARGE SCALE GENOMIC DNA]</scope>
</reference>
<evidence type="ECO:0000256" key="1">
    <source>
        <dbReference type="SAM" id="MobiDB-lite"/>
    </source>
</evidence>
<organism evidence="2 3">
    <name type="scientific">Bipolaricaulis sibiricus</name>
    <dbReference type="NCBI Taxonomy" id="2501609"/>
    <lineage>
        <taxon>Bacteria</taxon>
        <taxon>Candidatus Bipolaricaulota</taxon>
        <taxon>Candidatus Bipolaricaulia</taxon>
        <taxon>Candidatus Bipolaricaulales</taxon>
        <taxon>Candidatus Bipolaricaulaceae</taxon>
        <taxon>Candidatus Bipolaricaulis</taxon>
    </lineage>
</organism>
<dbReference type="EMBL" id="CP034928">
    <property type="protein sequence ID" value="QAA76555.1"/>
    <property type="molecule type" value="Genomic_DNA"/>
</dbReference>
<name>A0A410FTX8_BIPS1</name>